<keyword evidence="3" id="KW-0819">tRNA processing</keyword>
<gene>
    <name evidence="5" type="ORF">A3C71_02410</name>
</gene>
<organism evidence="5 6">
    <name type="scientific">Candidatus Yanofskybacteria bacterium RIFCSPHIGHO2_02_FULL_43_15c</name>
    <dbReference type="NCBI Taxonomy" id="1802679"/>
    <lineage>
        <taxon>Bacteria</taxon>
        <taxon>Candidatus Yanofskyibacteriota</taxon>
    </lineage>
</organism>
<dbReference type="InterPro" id="IPR050076">
    <property type="entry name" value="ArchSynthase1/Queuine_TRR"/>
</dbReference>
<keyword evidence="2" id="KW-0808">Transferase</keyword>
<evidence type="ECO:0000259" key="4">
    <source>
        <dbReference type="Pfam" id="PF01702"/>
    </source>
</evidence>
<dbReference type="Pfam" id="PF01702">
    <property type="entry name" value="TGT"/>
    <property type="match status" value="2"/>
</dbReference>
<evidence type="ECO:0000256" key="3">
    <source>
        <dbReference type="ARBA" id="ARBA00022694"/>
    </source>
</evidence>
<evidence type="ECO:0000256" key="1">
    <source>
        <dbReference type="ARBA" id="ARBA00022676"/>
    </source>
</evidence>
<name>A0A1F8FFZ2_9BACT</name>
<comment type="caution">
    <text evidence="5">The sequence shown here is derived from an EMBL/GenBank/DDBJ whole genome shotgun (WGS) entry which is preliminary data.</text>
</comment>
<dbReference type="InterPro" id="IPR002616">
    <property type="entry name" value="tRNA_ribo_trans-like"/>
</dbReference>
<dbReference type="NCBIfam" id="TIGR00430">
    <property type="entry name" value="Q_tRNA_tgt"/>
    <property type="match status" value="1"/>
</dbReference>
<dbReference type="GO" id="GO:0002099">
    <property type="term" value="P:tRNA wobble guanine modification"/>
    <property type="evidence" value="ECO:0007669"/>
    <property type="project" value="TreeGrafter"/>
</dbReference>
<dbReference type="GO" id="GO:0008479">
    <property type="term" value="F:tRNA-guanosine(34) queuine transglycosylase activity"/>
    <property type="evidence" value="ECO:0007669"/>
    <property type="project" value="InterPro"/>
</dbReference>
<protein>
    <recommendedName>
        <fullName evidence="4">tRNA-guanine(15) transglycosylase-like domain-containing protein</fullName>
    </recommendedName>
</protein>
<dbReference type="AlphaFoldDB" id="A0A1F8FFZ2"/>
<dbReference type="InterPro" id="IPR036511">
    <property type="entry name" value="TGT-like_sf"/>
</dbReference>
<dbReference type="GO" id="GO:0005737">
    <property type="term" value="C:cytoplasm"/>
    <property type="evidence" value="ECO:0007669"/>
    <property type="project" value="TreeGrafter"/>
</dbReference>
<dbReference type="EMBL" id="MGJT01000024">
    <property type="protein sequence ID" value="OGN12071.1"/>
    <property type="molecule type" value="Genomic_DNA"/>
</dbReference>
<reference evidence="5 6" key="1">
    <citation type="journal article" date="2016" name="Nat. Commun.">
        <title>Thousands of microbial genomes shed light on interconnected biogeochemical processes in an aquifer system.</title>
        <authorList>
            <person name="Anantharaman K."/>
            <person name="Brown C.T."/>
            <person name="Hug L.A."/>
            <person name="Sharon I."/>
            <person name="Castelle C.J."/>
            <person name="Probst A.J."/>
            <person name="Thomas B.C."/>
            <person name="Singh A."/>
            <person name="Wilkins M.J."/>
            <person name="Karaoz U."/>
            <person name="Brodie E.L."/>
            <person name="Williams K.H."/>
            <person name="Hubbard S.S."/>
            <person name="Banfield J.F."/>
        </authorList>
    </citation>
    <scope>NUCLEOTIDE SEQUENCE [LARGE SCALE GENOMIC DNA]</scope>
</reference>
<dbReference type="Gene3D" id="3.20.20.105">
    <property type="entry name" value="Queuine tRNA-ribosyltransferase-like"/>
    <property type="match status" value="1"/>
</dbReference>
<keyword evidence="1" id="KW-0328">Glycosyltransferase</keyword>
<dbReference type="Proteomes" id="UP000178197">
    <property type="component" value="Unassembled WGS sequence"/>
</dbReference>
<evidence type="ECO:0000256" key="2">
    <source>
        <dbReference type="ARBA" id="ARBA00022679"/>
    </source>
</evidence>
<proteinExistence type="predicted"/>
<feature type="domain" description="tRNA-guanine(15) transglycosylase-like" evidence="4">
    <location>
        <begin position="11"/>
        <end position="102"/>
    </location>
</feature>
<sequence>MFKIIKKDAITKARAGIIETPHGIIETPAYAIVGTHGQIKCLPPSRIPETKTNLVMANTYHLWQDFKDPKGEIANLPKIQKLFGENMPTITDSGGFQVFSHGFGREHGVGKLSNFFPADQAKVRPLTDKGRTLEFRPDKNLVKITEEGAFFQDQFLGPALSIQIQEKLGADLILAFDECTSPHHDYEYTKAAMERTHRWARICLQTHTRKDQILYGIVQGGEFKDLREESAKFINSLPFGGIAIGGSLGRSRSGMFDVLRWAISHLDESRPRHFLGIGKIDDIFESVELGIDTFDCVIPTREARHGRIYTKKGHLDITKGKFQDDQSKLEQDCQCTTCDVVSKAELHRLFKSKDLLAGENATVHNVYFFNNLMTETREAIKNDRLPELKKEYLQPFRGEN</sequence>
<dbReference type="PANTHER" id="PTHR46499">
    <property type="entry name" value="QUEUINE TRNA-RIBOSYLTRANSFERASE"/>
    <property type="match status" value="1"/>
</dbReference>
<dbReference type="SUPFAM" id="SSF51713">
    <property type="entry name" value="tRNA-guanine transglycosylase"/>
    <property type="match status" value="1"/>
</dbReference>
<dbReference type="PANTHER" id="PTHR46499:SF1">
    <property type="entry name" value="QUEUINE TRNA-RIBOSYLTRANSFERASE"/>
    <property type="match status" value="1"/>
</dbReference>
<accession>A0A1F8FFZ2</accession>
<feature type="domain" description="tRNA-guanine(15) transglycosylase-like" evidence="4">
    <location>
        <begin position="111"/>
        <end position="394"/>
    </location>
</feature>
<evidence type="ECO:0000313" key="6">
    <source>
        <dbReference type="Proteomes" id="UP000178197"/>
    </source>
</evidence>
<dbReference type="InterPro" id="IPR004803">
    <property type="entry name" value="TGT"/>
</dbReference>
<evidence type="ECO:0000313" key="5">
    <source>
        <dbReference type="EMBL" id="OGN12071.1"/>
    </source>
</evidence>
<dbReference type="NCBIfam" id="TIGR00449">
    <property type="entry name" value="tgt_general"/>
    <property type="match status" value="1"/>
</dbReference>